<evidence type="ECO:0000313" key="13">
    <source>
        <dbReference type="Proteomes" id="UP000037069"/>
    </source>
</evidence>
<gene>
    <name evidence="12" type="ORF">FF38_07925</name>
</gene>
<feature type="compositionally biased region" description="Polar residues" evidence="9">
    <location>
        <begin position="69"/>
        <end position="82"/>
    </location>
</feature>
<feature type="active site" evidence="7">
    <location>
        <position position="189"/>
    </location>
</feature>
<evidence type="ECO:0000259" key="10">
    <source>
        <dbReference type="PROSITE" id="PS50207"/>
    </source>
</evidence>
<evidence type="ECO:0000259" key="11">
    <source>
        <dbReference type="PROSITE" id="PS50208"/>
    </source>
</evidence>
<dbReference type="AlphaFoldDB" id="A0A0L0BSP6"/>
<name>A0A0L0BSP6_LUCCU</name>
<dbReference type="GO" id="GO:0045476">
    <property type="term" value="P:nurse cell apoptotic process"/>
    <property type="evidence" value="ECO:0007669"/>
    <property type="project" value="UniProtKB-ARBA"/>
</dbReference>
<dbReference type="STRING" id="7375.A0A0L0BSP6"/>
<dbReference type="InterPro" id="IPR002398">
    <property type="entry name" value="Pept_C14"/>
</dbReference>
<dbReference type="InterPro" id="IPR029030">
    <property type="entry name" value="Caspase-like_dom_sf"/>
</dbReference>
<dbReference type="FunFam" id="3.40.50.1460:FF:000001">
    <property type="entry name" value="Caspase-3 preproprotein"/>
    <property type="match status" value="1"/>
</dbReference>
<feature type="domain" description="Caspase family p20" evidence="11">
    <location>
        <begin position="112"/>
        <end position="235"/>
    </location>
</feature>
<evidence type="ECO:0000256" key="6">
    <source>
        <dbReference type="ARBA" id="ARBA00023145"/>
    </source>
</evidence>
<evidence type="ECO:0000256" key="7">
    <source>
        <dbReference type="PIRSR" id="PIRSR038001-1"/>
    </source>
</evidence>
<dbReference type="InterPro" id="IPR033139">
    <property type="entry name" value="Caspase_cys_AS"/>
</dbReference>
<dbReference type="Pfam" id="PF00656">
    <property type="entry name" value="Peptidase_C14"/>
    <property type="match status" value="1"/>
</dbReference>
<keyword evidence="4" id="KW-0378">Hydrolase</keyword>
<protein>
    <submittedName>
        <fullName evidence="12">Caspase-1</fullName>
    </submittedName>
</protein>
<comment type="similarity">
    <text evidence="1 8">Belongs to the peptidase C14A family.</text>
</comment>
<dbReference type="GO" id="GO:0045751">
    <property type="term" value="P:negative regulation of Toll signaling pathway"/>
    <property type="evidence" value="ECO:0007669"/>
    <property type="project" value="UniProtKB-ARBA"/>
</dbReference>
<evidence type="ECO:0000256" key="3">
    <source>
        <dbReference type="ARBA" id="ARBA00022703"/>
    </source>
</evidence>
<dbReference type="Gene3D" id="3.40.50.1460">
    <property type="match status" value="1"/>
</dbReference>
<dbReference type="PROSITE" id="PS01122">
    <property type="entry name" value="CASPASE_CYS"/>
    <property type="match status" value="1"/>
</dbReference>
<keyword evidence="13" id="KW-1185">Reference proteome</keyword>
<dbReference type="InterPro" id="IPR015917">
    <property type="entry name" value="Pept_C14A"/>
</dbReference>
<evidence type="ECO:0000313" key="12">
    <source>
        <dbReference type="EMBL" id="KNC23003.1"/>
    </source>
</evidence>
<keyword evidence="6" id="KW-0865">Zymogen</keyword>
<dbReference type="GO" id="GO:0006508">
    <property type="term" value="P:proteolysis"/>
    <property type="evidence" value="ECO:0007669"/>
    <property type="project" value="UniProtKB-KW"/>
</dbReference>
<dbReference type="GO" id="GO:1990525">
    <property type="term" value="F:BIR domain binding"/>
    <property type="evidence" value="ECO:0007669"/>
    <property type="project" value="UniProtKB-ARBA"/>
</dbReference>
<dbReference type="GO" id="GO:0016322">
    <property type="term" value="P:neuron remodeling"/>
    <property type="evidence" value="ECO:0007669"/>
    <property type="project" value="UniProtKB-ARBA"/>
</dbReference>
<dbReference type="PROSITE" id="PS50208">
    <property type="entry name" value="CASPASE_P20"/>
    <property type="match status" value="1"/>
</dbReference>
<dbReference type="CDD" id="cd00032">
    <property type="entry name" value="CASc"/>
    <property type="match status" value="1"/>
</dbReference>
<dbReference type="PANTHER" id="PTHR10454:SF245">
    <property type="entry name" value="CASPASE-RELATED"/>
    <property type="match status" value="1"/>
</dbReference>
<evidence type="ECO:0000256" key="2">
    <source>
        <dbReference type="ARBA" id="ARBA00022670"/>
    </source>
</evidence>
<accession>A0A0L0BSP6</accession>
<evidence type="ECO:0000256" key="9">
    <source>
        <dbReference type="SAM" id="MobiDB-lite"/>
    </source>
</evidence>
<evidence type="ECO:0000256" key="1">
    <source>
        <dbReference type="ARBA" id="ARBA00010134"/>
    </source>
</evidence>
<evidence type="ECO:0000256" key="4">
    <source>
        <dbReference type="ARBA" id="ARBA00022801"/>
    </source>
</evidence>
<keyword evidence="5" id="KW-0788">Thiol protease</keyword>
<reference evidence="12 13" key="1">
    <citation type="journal article" date="2015" name="Nat. Commun.">
        <title>Lucilia cuprina genome unlocks parasitic fly biology to underpin future interventions.</title>
        <authorList>
            <person name="Anstead C.A."/>
            <person name="Korhonen P.K."/>
            <person name="Young N.D."/>
            <person name="Hall R.S."/>
            <person name="Jex A.R."/>
            <person name="Murali S.C."/>
            <person name="Hughes D.S."/>
            <person name="Lee S.F."/>
            <person name="Perry T."/>
            <person name="Stroehlein A.J."/>
            <person name="Ansell B.R."/>
            <person name="Breugelmans B."/>
            <person name="Hofmann A."/>
            <person name="Qu J."/>
            <person name="Dugan S."/>
            <person name="Lee S.L."/>
            <person name="Chao H."/>
            <person name="Dinh H."/>
            <person name="Han Y."/>
            <person name="Doddapaneni H.V."/>
            <person name="Worley K.C."/>
            <person name="Muzny D.M."/>
            <person name="Ioannidis P."/>
            <person name="Waterhouse R.M."/>
            <person name="Zdobnov E.M."/>
            <person name="James P.J."/>
            <person name="Bagnall N.H."/>
            <person name="Kotze A.C."/>
            <person name="Gibbs R.A."/>
            <person name="Richards S."/>
            <person name="Batterham P."/>
            <person name="Gasser R.B."/>
        </authorList>
    </citation>
    <scope>NUCLEOTIDE SEQUENCE [LARGE SCALE GENOMIC DNA]</scope>
    <source>
        <strain evidence="12 13">LS</strain>
        <tissue evidence="12">Full body</tissue>
    </source>
</reference>
<dbReference type="InterPro" id="IPR016129">
    <property type="entry name" value="Caspase_his_AS"/>
</dbReference>
<keyword evidence="3" id="KW-0053">Apoptosis</keyword>
<dbReference type="PRINTS" id="PR00376">
    <property type="entry name" value="IL1BCENZYME"/>
</dbReference>
<dbReference type="InterPro" id="IPR002138">
    <property type="entry name" value="Pept_C14_p10"/>
</dbReference>
<feature type="region of interest" description="Disordered" evidence="9">
    <location>
        <begin position="21"/>
        <end position="82"/>
    </location>
</feature>
<feature type="domain" description="Caspase family p10" evidence="10">
    <location>
        <begin position="255"/>
        <end position="350"/>
    </location>
</feature>
<dbReference type="PANTHER" id="PTHR10454">
    <property type="entry name" value="CASPASE"/>
    <property type="match status" value="1"/>
</dbReference>
<comment type="caution">
    <text evidence="12">The sequence shown here is derived from an EMBL/GenBank/DDBJ whole genome shotgun (WGS) entry which is preliminary data.</text>
</comment>
<dbReference type="InterPro" id="IPR001309">
    <property type="entry name" value="Pept_C14_p20"/>
</dbReference>
<dbReference type="PROSITE" id="PS50207">
    <property type="entry name" value="CASPASE_P10"/>
    <property type="match status" value="1"/>
</dbReference>
<dbReference type="PIRSF" id="PIRSF038001">
    <property type="entry name" value="Caspase_ICE"/>
    <property type="match status" value="1"/>
</dbReference>
<proteinExistence type="inferred from homology"/>
<dbReference type="OMA" id="WHYFTAT"/>
<evidence type="ECO:0000256" key="8">
    <source>
        <dbReference type="RuleBase" id="RU003971"/>
    </source>
</evidence>
<feature type="active site" evidence="7">
    <location>
        <position position="231"/>
    </location>
</feature>
<dbReference type="GO" id="GO:0043525">
    <property type="term" value="P:positive regulation of neuron apoptotic process"/>
    <property type="evidence" value="ECO:0007669"/>
    <property type="project" value="TreeGrafter"/>
</dbReference>
<dbReference type="PROSITE" id="PS01121">
    <property type="entry name" value="CASPASE_HIS"/>
    <property type="match status" value="1"/>
</dbReference>
<dbReference type="InterPro" id="IPR011600">
    <property type="entry name" value="Pept_C14_caspase"/>
</dbReference>
<dbReference type="GO" id="GO:0004197">
    <property type="term" value="F:cysteine-type endopeptidase activity"/>
    <property type="evidence" value="ECO:0007669"/>
    <property type="project" value="InterPro"/>
</dbReference>
<dbReference type="Proteomes" id="UP000037069">
    <property type="component" value="Unassembled WGS sequence"/>
</dbReference>
<keyword evidence="2" id="KW-0645">Protease</keyword>
<dbReference type="SUPFAM" id="SSF52129">
    <property type="entry name" value="Caspase-like"/>
    <property type="match status" value="1"/>
</dbReference>
<dbReference type="OrthoDB" id="6116485at2759"/>
<organism evidence="12 13">
    <name type="scientific">Lucilia cuprina</name>
    <name type="common">Green bottle fly</name>
    <name type="synonym">Australian sheep blowfly</name>
    <dbReference type="NCBI Taxonomy" id="7375"/>
    <lineage>
        <taxon>Eukaryota</taxon>
        <taxon>Metazoa</taxon>
        <taxon>Ecdysozoa</taxon>
        <taxon>Arthropoda</taxon>
        <taxon>Hexapoda</taxon>
        <taxon>Insecta</taxon>
        <taxon>Pterygota</taxon>
        <taxon>Neoptera</taxon>
        <taxon>Endopterygota</taxon>
        <taxon>Diptera</taxon>
        <taxon>Brachycera</taxon>
        <taxon>Muscomorpha</taxon>
        <taxon>Oestroidea</taxon>
        <taxon>Calliphoridae</taxon>
        <taxon>Luciliinae</taxon>
        <taxon>Lucilia</taxon>
    </lineage>
</organism>
<sequence>MTDECISTTVEYITSATLKMNNNSSHQQQQQRDVYDGSVDDEDDTVGSHGLGQRNSFDRPDALGMGCEESSNNPSAVHSTNGKPISVSEIKCMVARMPTERNAMEYNMNHKKRGLAIIFNHEFFDIPSLENRKGTNVDCEKLKKTFNSLDFEVSIYKDCKLREVFEHIDKAASQDHSEHDCIAVAILTHGEQGYLYAKDVMYKLDTIWHYFSARDCPTLAGKPKLFFIQACRGDRLDPGIKLQKTETDGETSSDMSYRIPIHADFLIAYSTIPGFYSWRNTSNGSWFIQSLVEELNNYGKKYDLLTLLTFVNRRVAMDYESCVPSRPIMDQQKQIPCITSMLTRILRFTDKPKQN</sequence>
<dbReference type="EMBL" id="JRES01001423">
    <property type="protein sequence ID" value="KNC23003.1"/>
    <property type="molecule type" value="Genomic_DNA"/>
</dbReference>
<dbReference type="GO" id="GO:0005737">
    <property type="term" value="C:cytoplasm"/>
    <property type="evidence" value="ECO:0007669"/>
    <property type="project" value="TreeGrafter"/>
</dbReference>
<evidence type="ECO:0000256" key="5">
    <source>
        <dbReference type="ARBA" id="ARBA00022807"/>
    </source>
</evidence>
<dbReference type="SMART" id="SM00115">
    <property type="entry name" value="CASc"/>
    <property type="match status" value="1"/>
</dbReference>